<evidence type="ECO:0000256" key="1">
    <source>
        <dbReference type="SAM" id="MobiDB-lite"/>
    </source>
</evidence>
<sequence>MQATRRGRGKHHVTPAAQSPEHGYGRGVDSGRCLRQERIAQQRILGLSRQGVRQRPRDNRGPAHPPSRPPGRRRRTR</sequence>
<feature type="compositionally biased region" description="Basic residues" evidence="1">
    <location>
        <begin position="1"/>
        <end position="13"/>
    </location>
</feature>
<proteinExistence type="predicted"/>
<protein>
    <submittedName>
        <fullName evidence="2">Uncharacterized protein</fullName>
    </submittedName>
</protein>
<dbReference type="EMBL" id="CT573213">
    <property type="protein sequence ID" value="CAJ60415.1"/>
    <property type="molecule type" value="Genomic_DNA"/>
</dbReference>
<organism evidence="2 3">
    <name type="scientific">Frankia alni (strain DSM 45986 / CECT 9034 / ACN14a)</name>
    <dbReference type="NCBI Taxonomy" id="326424"/>
    <lineage>
        <taxon>Bacteria</taxon>
        <taxon>Bacillati</taxon>
        <taxon>Actinomycetota</taxon>
        <taxon>Actinomycetes</taxon>
        <taxon>Frankiales</taxon>
        <taxon>Frankiaceae</taxon>
        <taxon>Frankia</taxon>
    </lineage>
</organism>
<evidence type="ECO:0000313" key="2">
    <source>
        <dbReference type="EMBL" id="CAJ60415.1"/>
    </source>
</evidence>
<feature type="region of interest" description="Disordered" evidence="1">
    <location>
        <begin position="1"/>
        <end position="32"/>
    </location>
</feature>
<feature type="region of interest" description="Disordered" evidence="1">
    <location>
        <begin position="44"/>
        <end position="77"/>
    </location>
</feature>
<keyword evidence="3" id="KW-1185">Reference proteome</keyword>
<gene>
    <name evidence="2" type="ordered locus">FRAAL1763</name>
</gene>
<dbReference type="AlphaFoldDB" id="Q0RPW4"/>
<evidence type="ECO:0000313" key="3">
    <source>
        <dbReference type="Proteomes" id="UP000000657"/>
    </source>
</evidence>
<dbReference type="KEGG" id="fal:FRAAL1763"/>
<accession>Q0RPW4</accession>
<dbReference type="HOGENOM" id="CLU_2632869_0_0_11"/>
<name>Q0RPW4_FRAAA</name>
<reference evidence="2 3" key="1">
    <citation type="journal article" date="2007" name="Genome Res.">
        <title>Genome characteristics of facultatively symbiotic Frankia sp. strains reflect host range and host plant biogeography.</title>
        <authorList>
            <person name="Normand P."/>
            <person name="Lapierre P."/>
            <person name="Tisa L.S."/>
            <person name="Gogarten J.P."/>
            <person name="Alloisio N."/>
            <person name="Bagnarol E."/>
            <person name="Bassi C.A."/>
            <person name="Berry A.M."/>
            <person name="Bickhart D.M."/>
            <person name="Choisne N."/>
            <person name="Couloux A."/>
            <person name="Cournoyer B."/>
            <person name="Cruveiller S."/>
            <person name="Daubin V."/>
            <person name="Demange N."/>
            <person name="Francino M.P."/>
            <person name="Goltsman E."/>
            <person name="Huang Y."/>
            <person name="Kopp O.R."/>
            <person name="Labarre L."/>
            <person name="Lapidus A."/>
            <person name="Lavire C."/>
            <person name="Marechal J."/>
            <person name="Martinez M."/>
            <person name="Mastronunzio J.E."/>
            <person name="Mullin B.C."/>
            <person name="Niemann J."/>
            <person name="Pujic P."/>
            <person name="Rawnsley T."/>
            <person name="Rouy Z."/>
            <person name="Schenowitz C."/>
            <person name="Sellstedt A."/>
            <person name="Tavares F."/>
            <person name="Tomkins J.P."/>
            <person name="Vallenet D."/>
            <person name="Valverde C."/>
            <person name="Wall L.G."/>
            <person name="Wang Y."/>
            <person name="Medigue C."/>
            <person name="Benson D.R."/>
        </authorList>
    </citation>
    <scope>NUCLEOTIDE SEQUENCE [LARGE SCALE GENOMIC DNA]</scope>
    <source>
        <strain evidence="3">DSM 45986 / CECT 9034 / ACN14a</strain>
    </source>
</reference>
<dbReference type="STRING" id="326424.FRAAL1763"/>
<dbReference type="Proteomes" id="UP000000657">
    <property type="component" value="Chromosome"/>
</dbReference>